<accession>A0A9P7D8I4</accession>
<dbReference type="AlphaFoldDB" id="A0A9P7D8I4"/>
<protein>
    <submittedName>
        <fullName evidence="1">Uncharacterized protein</fullName>
    </submittedName>
</protein>
<dbReference type="EMBL" id="JABBWD010000002">
    <property type="protein sequence ID" value="KAG1782958.1"/>
    <property type="molecule type" value="Genomic_DNA"/>
</dbReference>
<reference evidence="1" key="1">
    <citation type="journal article" date="2020" name="New Phytol.">
        <title>Comparative genomics reveals dynamic genome evolution in host specialist ectomycorrhizal fungi.</title>
        <authorList>
            <person name="Lofgren L.A."/>
            <person name="Nguyen N.H."/>
            <person name="Vilgalys R."/>
            <person name="Ruytinx J."/>
            <person name="Liao H.L."/>
            <person name="Branco S."/>
            <person name="Kuo A."/>
            <person name="LaButti K."/>
            <person name="Lipzen A."/>
            <person name="Andreopoulos W."/>
            <person name="Pangilinan J."/>
            <person name="Riley R."/>
            <person name="Hundley H."/>
            <person name="Na H."/>
            <person name="Barry K."/>
            <person name="Grigoriev I.V."/>
            <person name="Stajich J.E."/>
            <person name="Kennedy P.G."/>
        </authorList>
    </citation>
    <scope>NUCLEOTIDE SEQUENCE</scope>
    <source>
        <strain evidence="1">DOB743</strain>
    </source>
</reference>
<dbReference type="OrthoDB" id="2673974at2759"/>
<evidence type="ECO:0000313" key="1">
    <source>
        <dbReference type="EMBL" id="KAG1782958.1"/>
    </source>
</evidence>
<gene>
    <name evidence="1" type="ORF">EV702DRAFT_1040751</name>
</gene>
<comment type="caution">
    <text evidence="1">The sequence shown here is derived from an EMBL/GenBank/DDBJ whole genome shotgun (WGS) entry which is preliminary data.</text>
</comment>
<dbReference type="Proteomes" id="UP000714275">
    <property type="component" value="Unassembled WGS sequence"/>
</dbReference>
<keyword evidence="2" id="KW-1185">Reference proteome</keyword>
<proteinExistence type="predicted"/>
<organism evidence="1 2">
    <name type="scientific">Suillus placidus</name>
    <dbReference type="NCBI Taxonomy" id="48579"/>
    <lineage>
        <taxon>Eukaryota</taxon>
        <taxon>Fungi</taxon>
        <taxon>Dikarya</taxon>
        <taxon>Basidiomycota</taxon>
        <taxon>Agaricomycotina</taxon>
        <taxon>Agaricomycetes</taxon>
        <taxon>Agaricomycetidae</taxon>
        <taxon>Boletales</taxon>
        <taxon>Suillineae</taxon>
        <taxon>Suillaceae</taxon>
        <taxon>Suillus</taxon>
    </lineage>
</organism>
<evidence type="ECO:0000313" key="2">
    <source>
        <dbReference type="Proteomes" id="UP000714275"/>
    </source>
</evidence>
<name>A0A9P7D8I4_9AGAM</name>
<sequence>MNIFPNTSVLVNTPYDMPLPMQLVTRFCLAAIPYIAMQSNMNVFPNTSVLVNTPYDMPLPMQLVTLLYRILGPEACHVNPKASKSTYVNHSAPETDCLRPGQKCLKPIRNTKYGAVEHAAVIYTIPHTHMDSGPMTTLVQKNAAHYHTRAVARFVEVRELVELVYQHLPCLTDVVAWGDTCHAIRKYKGELVTNRFKSIVAPFAPDNFKQSCNVLDDAKAIITGSCAITVFLGPSSQALRDLNILMTPQLFKVLEAFFLHKLGYFWIDCTAIPHDALLHAVDRFVRYKLDDWIVTISVVNDVGLFRAVVCSPCTADMIAMTAGRICSFYPKLTMDNVAILSPGGFLVEPEYAVGSIWSEWFTMYDNSEFLGTDCGLYCPSLWRGVVDGNLSRVVEWDHRFSMGEHLQKSHTIWRLSETCTNPLCSFRVIPGRYRPLLPPQTMPSDLNAIEDQSFLVKRHSFTSPVTFTALLYATAATSPHKVPVGLQEGKQDLRSLDDLEINFWVNTLARDKYAVPMNRYRRTFSAIPDGPDLKLLNSYTIVREDPEGYPPPNALMKTHLQQSALNDTLKGNILVLKHVNHNRRQLADVTDGDVSIINLLLHGGALRRSHWPNFK</sequence>